<dbReference type="InterPro" id="IPR046848">
    <property type="entry name" value="E_motif"/>
</dbReference>
<dbReference type="Pfam" id="PF13041">
    <property type="entry name" value="PPR_2"/>
    <property type="match status" value="1"/>
</dbReference>
<dbReference type="Pfam" id="PF01535">
    <property type="entry name" value="PPR"/>
    <property type="match status" value="5"/>
</dbReference>
<evidence type="ECO:0000313" key="3">
    <source>
        <dbReference type="Proteomes" id="UP000827889"/>
    </source>
</evidence>
<dbReference type="GeneID" id="125312463"/>
<evidence type="ECO:0000313" key="4">
    <source>
        <dbReference type="RefSeq" id="XP_048138653.1"/>
    </source>
</evidence>
<dbReference type="PANTHER" id="PTHR47926">
    <property type="entry name" value="PENTATRICOPEPTIDE REPEAT-CONTAINING PROTEIN"/>
    <property type="match status" value="1"/>
</dbReference>
<dbReference type="InterPro" id="IPR046960">
    <property type="entry name" value="PPR_At4g14850-like_plant"/>
</dbReference>
<protein>
    <submittedName>
        <fullName evidence="4">Pentatricopeptide repeat-containing protein At2g20540-like</fullName>
    </submittedName>
</protein>
<dbReference type="Proteomes" id="UP000827889">
    <property type="component" value="Chromosome 7"/>
</dbReference>
<dbReference type="InterPro" id="IPR011990">
    <property type="entry name" value="TPR-like_helical_dom_sf"/>
</dbReference>
<reference evidence="4" key="1">
    <citation type="submission" date="2025-08" db="UniProtKB">
        <authorList>
            <consortium name="RefSeq"/>
        </authorList>
    </citation>
    <scope>IDENTIFICATION</scope>
    <source>
        <tissue evidence="4">Leaf</tissue>
    </source>
</reference>
<feature type="repeat" description="PPR" evidence="2">
    <location>
        <begin position="218"/>
        <end position="252"/>
    </location>
</feature>
<feature type="repeat" description="PPR" evidence="2">
    <location>
        <begin position="187"/>
        <end position="217"/>
    </location>
</feature>
<evidence type="ECO:0000256" key="1">
    <source>
        <dbReference type="ARBA" id="ARBA00022737"/>
    </source>
</evidence>
<organism evidence="3 4">
    <name type="scientific">Rhodamnia argentea</name>
    <dbReference type="NCBI Taxonomy" id="178133"/>
    <lineage>
        <taxon>Eukaryota</taxon>
        <taxon>Viridiplantae</taxon>
        <taxon>Streptophyta</taxon>
        <taxon>Embryophyta</taxon>
        <taxon>Tracheophyta</taxon>
        <taxon>Spermatophyta</taxon>
        <taxon>Magnoliopsida</taxon>
        <taxon>eudicotyledons</taxon>
        <taxon>Gunneridae</taxon>
        <taxon>Pentapetalae</taxon>
        <taxon>rosids</taxon>
        <taxon>malvids</taxon>
        <taxon>Myrtales</taxon>
        <taxon>Myrtaceae</taxon>
        <taxon>Myrtoideae</taxon>
        <taxon>Myrteae</taxon>
        <taxon>Australasian group</taxon>
        <taxon>Rhodamnia</taxon>
    </lineage>
</organism>
<dbReference type="NCBIfam" id="TIGR00756">
    <property type="entry name" value="PPR"/>
    <property type="match status" value="4"/>
</dbReference>
<sequence>MLVLMLYLTGNWLRQLMSSASRRRCLLLLEKCKTMRHLREAHGQVIACGLGGNSFALSRLVAFCADPRHGSLHYAWELFQRIQMPTICIYNTIIKAFLLNNEFFSTMSMYNRLLISGFCPDNYTIPYVLKACAKLHDHYLGDSVHGHGLKLGLLSDIFVGNSLVSMYCEHKLMRAARKVFDEIPRRCVISWTIMISAYSKVGDVDSARVLFDEVTEKDKGIWGAMISGYVQNGCFKEGLYMFRLMQLNGVEPDESVLVSTLSACAHLGALDTGIWIHRFVNRFWLTLSSRLCTGLIDMYAKCGYIDIAKKLFDAMPEKDNICWNAMISGYAVNGHGVSALKLFTEMENGGVRPDDITFISIFTACNHSGLPREGLRLLYKMLTEYKIEPKSEHYGCLVDLLCQAGYLEVAKETLLKVPRSGPFEEAIAWRALLQACCKQGNSQMAEFAAERLVQLECHSGAYVLLSNLYAVAGKQDEVRRIRKLMTSRGVYKAPGCSSLQLNGDVYEFIAGEKTHPEMSRIYSTLDKLNKQLDC</sequence>
<accession>A0ABM3HPX8</accession>
<dbReference type="PANTHER" id="PTHR47926:SF352">
    <property type="entry name" value="REPEAT-CONTAINING PROTEIN, PUTATIVE-RELATED"/>
    <property type="match status" value="1"/>
</dbReference>
<dbReference type="InterPro" id="IPR002885">
    <property type="entry name" value="PPR_rpt"/>
</dbReference>
<dbReference type="PROSITE" id="PS51375">
    <property type="entry name" value="PPR"/>
    <property type="match status" value="3"/>
</dbReference>
<dbReference type="Pfam" id="PF20431">
    <property type="entry name" value="E_motif"/>
    <property type="match status" value="1"/>
</dbReference>
<keyword evidence="3" id="KW-1185">Reference proteome</keyword>
<dbReference type="Gene3D" id="1.25.40.10">
    <property type="entry name" value="Tetratricopeptide repeat domain"/>
    <property type="match status" value="3"/>
</dbReference>
<proteinExistence type="predicted"/>
<dbReference type="RefSeq" id="XP_048138653.1">
    <property type="nucleotide sequence ID" value="XM_048282696.1"/>
</dbReference>
<evidence type="ECO:0000256" key="2">
    <source>
        <dbReference type="PROSITE-ProRule" id="PRU00708"/>
    </source>
</evidence>
<name>A0ABM3HPX8_9MYRT</name>
<keyword evidence="1" id="KW-0677">Repeat</keyword>
<feature type="repeat" description="PPR" evidence="2">
    <location>
        <begin position="319"/>
        <end position="353"/>
    </location>
</feature>
<gene>
    <name evidence="4" type="primary">LOC125312463</name>
</gene>